<evidence type="ECO:0000313" key="2">
    <source>
        <dbReference type="Proteomes" id="UP001595539"/>
    </source>
</evidence>
<name>A0ABV7TZM5_9RHOB</name>
<dbReference type="Proteomes" id="UP001595539">
    <property type="component" value="Unassembled WGS sequence"/>
</dbReference>
<gene>
    <name evidence="1" type="ORF">ACFOM8_02075</name>
</gene>
<comment type="caution">
    <text evidence="1">The sequence shown here is derived from an EMBL/GenBank/DDBJ whole genome shotgun (WGS) entry which is preliminary data.</text>
</comment>
<keyword evidence="2" id="KW-1185">Reference proteome</keyword>
<proteinExistence type="predicted"/>
<accession>A0ABV7TZM5</accession>
<dbReference type="EMBL" id="JBHRXY010000001">
    <property type="protein sequence ID" value="MFC3628228.1"/>
    <property type="molecule type" value="Genomic_DNA"/>
</dbReference>
<organism evidence="1 2">
    <name type="scientific">Paracoccus angustae</name>
    <dbReference type="NCBI Taxonomy" id="1671480"/>
    <lineage>
        <taxon>Bacteria</taxon>
        <taxon>Pseudomonadati</taxon>
        <taxon>Pseudomonadota</taxon>
        <taxon>Alphaproteobacteria</taxon>
        <taxon>Rhodobacterales</taxon>
        <taxon>Paracoccaceae</taxon>
        <taxon>Paracoccus</taxon>
    </lineage>
</organism>
<sequence>MKANAIQWTNEAALCAAFIEALPAEWTAYAETAGYDIVLVGPGGVQIGVEAKLTLNAKVLAQIIDGRKYCSSGPDFRAVLVGRIVAENAVLAKELGITVLTLKQPFARHDDLYRRGYAIQGPLKPVFSIDPQLPDCIDAERVTAASLATIGYRWMRCEKWFDQAPVERLKLPDYVPDVVAGRPAPVTLGEWKINAIRVCVWVNRFGKISRADFKRIGINPTRWMDGHWLIQHDERGMWKAGPRFPADQFRSQHPTIYEMIETDFEAWHANLMKVKAA</sequence>
<dbReference type="RefSeq" id="WP_377758845.1">
    <property type="nucleotide sequence ID" value="NZ_JBHRXY010000001.1"/>
</dbReference>
<reference evidence="2" key="1">
    <citation type="journal article" date="2019" name="Int. J. Syst. Evol. Microbiol.">
        <title>The Global Catalogue of Microorganisms (GCM) 10K type strain sequencing project: providing services to taxonomists for standard genome sequencing and annotation.</title>
        <authorList>
            <consortium name="The Broad Institute Genomics Platform"/>
            <consortium name="The Broad Institute Genome Sequencing Center for Infectious Disease"/>
            <person name="Wu L."/>
            <person name="Ma J."/>
        </authorList>
    </citation>
    <scope>NUCLEOTIDE SEQUENCE [LARGE SCALE GENOMIC DNA]</scope>
    <source>
        <strain evidence="2">KCTC 42473</strain>
    </source>
</reference>
<evidence type="ECO:0000313" key="1">
    <source>
        <dbReference type="EMBL" id="MFC3628228.1"/>
    </source>
</evidence>
<protein>
    <submittedName>
        <fullName evidence="1">Uncharacterized protein</fullName>
    </submittedName>
</protein>